<protein>
    <submittedName>
        <fullName evidence="1">Uncharacterized protein</fullName>
    </submittedName>
</protein>
<reference evidence="1 2" key="1">
    <citation type="submission" date="2019-09" db="EMBL/GenBank/DDBJ databases">
        <title>Phylogeny of genus Pseudoclavibacter and closely related genus.</title>
        <authorList>
            <person name="Li Y."/>
        </authorList>
    </citation>
    <scope>NUCLEOTIDE SEQUENCE [LARGE SCALE GENOMIC DNA]</scope>
    <source>
        <strain evidence="1 2">KCTC 13959</strain>
    </source>
</reference>
<name>A0A7J5BC65_9MICO</name>
<dbReference type="EMBL" id="WBKB01000003">
    <property type="protein sequence ID" value="KAB1643411.1"/>
    <property type="molecule type" value="Genomic_DNA"/>
</dbReference>
<dbReference type="Proteomes" id="UP000433493">
    <property type="component" value="Unassembled WGS sequence"/>
</dbReference>
<dbReference type="AlphaFoldDB" id="A0A7J5BC65"/>
<proteinExistence type="predicted"/>
<sequence length="157" mass="16970">MTNPMGDAVILLVLSGAVLLAVVAKTFRTLQRKLTSVTEVWEGDIIAAIIRFEQGPRPGNPALPQSADVIIRRRSDHTEHASFVGGVESLPASIQRQVFPTGAFVAGSQPSFALPPEDQYEAMSFATSGGFRFALPHPIAVQVEENERGDLQWSTLT</sequence>
<organism evidence="1 2">
    <name type="scientific">Gulosibacter chungangensis</name>
    <dbReference type="NCBI Taxonomy" id="979746"/>
    <lineage>
        <taxon>Bacteria</taxon>
        <taxon>Bacillati</taxon>
        <taxon>Actinomycetota</taxon>
        <taxon>Actinomycetes</taxon>
        <taxon>Micrococcales</taxon>
        <taxon>Microbacteriaceae</taxon>
        <taxon>Gulosibacter</taxon>
    </lineage>
</organism>
<keyword evidence="2" id="KW-1185">Reference proteome</keyword>
<evidence type="ECO:0000313" key="2">
    <source>
        <dbReference type="Proteomes" id="UP000433493"/>
    </source>
</evidence>
<accession>A0A7J5BC65</accession>
<comment type="caution">
    <text evidence="1">The sequence shown here is derived from an EMBL/GenBank/DDBJ whole genome shotgun (WGS) entry which is preliminary data.</text>
</comment>
<dbReference type="OrthoDB" id="9925829at2"/>
<gene>
    <name evidence="1" type="ORF">F8O05_05845</name>
</gene>
<evidence type="ECO:0000313" key="1">
    <source>
        <dbReference type="EMBL" id="KAB1643411.1"/>
    </source>
</evidence>